<keyword evidence="1" id="KW-0472">Membrane</keyword>
<accession>A0ABQ6QFA8</accession>
<name>A0ABQ6QFA8_9GAMM</name>
<evidence type="ECO:0000313" key="2">
    <source>
        <dbReference type="EMBL" id="GMR28873.1"/>
    </source>
</evidence>
<dbReference type="EMBL" id="BTRJ01000036">
    <property type="protein sequence ID" value="GMR28873.1"/>
    <property type="molecule type" value="Genomic_DNA"/>
</dbReference>
<keyword evidence="1" id="KW-0812">Transmembrane</keyword>
<dbReference type="PROSITE" id="PS51257">
    <property type="entry name" value="PROKAR_LIPOPROTEIN"/>
    <property type="match status" value="1"/>
</dbReference>
<gene>
    <name evidence="2" type="ORF">STENOSP10_30940</name>
</gene>
<dbReference type="RefSeq" id="WP_338168006.1">
    <property type="nucleotide sequence ID" value="NZ_BTRJ01000036.1"/>
</dbReference>
<sequence>MRLNNRLMRWTTLPAGGRLMAVLGAALVIMLACNPDLLPLLPVVDALGLDVLMLLLAAQVVAVLPWVRERATCGTRVLARLLIGALAGAAGGYLRQLAWWLARDAGMTRR</sequence>
<keyword evidence="3" id="KW-1185">Reference proteome</keyword>
<evidence type="ECO:0008006" key="4">
    <source>
        <dbReference type="Google" id="ProtNLM"/>
    </source>
</evidence>
<dbReference type="Proteomes" id="UP001306668">
    <property type="component" value="Unassembled WGS sequence"/>
</dbReference>
<feature type="transmembrane region" description="Helical" evidence="1">
    <location>
        <begin position="79"/>
        <end position="102"/>
    </location>
</feature>
<evidence type="ECO:0000313" key="3">
    <source>
        <dbReference type="Proteomes" id="UP001306668"/>
    </source>
</evidence>
<proteinExistence type="predicted"/>
<feature type="transmembrane region" description="Helical" evidence="1">
    <location>
        <begin position="21"/>
        <end position="41"/>
    </location>
</feature>
<reference evidence="3" key="1">
    <citation type="submission" date="2023-07" db="EMBL/GenBank/DDBJ databases">
        <title>Genome sequence of Stenotrophomonas sp. Alg010 isolated from Sargassum waste.</title>
        <authorList>
            <person name="Mohapatra"/>
            <person name="B.R."/>
        </authorList>
    </citation>
    <scope>NUCLEOTIDE SEQUENCE [LARGE SCALE GENOMIC DNA]</scope>
    <source>
        <strain evidence="3">Alg010</strain>
    </source>
</reference>
<comment type="caution">
    <text evidence="2">The sequence shown here is derived from an EMBL/GenBank/DDBJ whole genome shotgun (WGS) entry which is preliminary data.</text>
</comment>
<organism evidence="2 3">
    <name type="scientific">Stenotrophomonas sepilia</name>
    <dbReference type="NCBI Taxonomy" id="2860290"/>
    <lineage>
        <taxon>Bacteria</taxon>
        <taxon>Pseudomonadati</taxon>
        <taxon>Pseudomonadota</taxon>
        <taxon>Gammaproteobacteria</taxon>
        <taxon>Lysobacterales</taxon>
        <taxon>Lysobacteraceae</taxon>
        <taxon>Stenotrophomonas</taxon>
        <taxon>Stenotrophomonas maltophilia group</taxon>
    </lineage>
</organism>
<keyword evidence="1" id="KW-1133">Transmembrane helix</keyword>
<evidence type="ECO:0000256" key="1">
    <source>
        <dbReference type="SAM" id="Phobius"/>
    </source>
</evidence>
<protein>
    <recommendedName>
        <fullName evidence="4">Transmembrane protein</fullName>
    </recommendedName>
</protein>
<feature type="transmembrane region" description="Helical" evidence="1">
    <location>
        <begin position="47"/>
        <end position="67"/>
    </location>
</feature>